<dbReference type="GO" id="GO:0005737">
    <property type="term" value="C:cytoplasm"/>
    <property type="evidence" value="ECO:0007669"/>
    <property type="project" value="TreeGrafter"/>
</dbReference>
<reference evidence="2 3" key="1">
    <citation type="submission" date="2018-05" db="EMBL/GenBank/DDBJ databases">
        <authorList>
            <person name="Goeker M."/>
            <person name="Huntemann M."/>
            <person name="Clum A."/>
            <person name="Pillay M."/>
            <person name="Palaniappan K."/>
            <person name="Varghese N."/>
            <person name="Mikhailova N."/>
            <person name="Stamatis D."/>
            <person name="Reddy T."/>
            <person name="Daum C."/>
            <person name="Shapiro N."/>
            <person name="Ivanova N."/>
            <person name="Kyrpides N."/>
            <person name="Woyke T."/>
        </authorList>
    </citation>
    <scope>NUCLEOTIDE SEQUENCE [LARGE SCALE GENOMIC DNA]</scope>
    <source>
        <strain evidence="2 3">DSM 26524</strain>
    </source>
</reference>
<dbReference type="Pfam" id="PF12804">
    <property type="entry name" value="NTP_transf_3"/>
    <property type="match status" value="1"/>
</dbReference>
<evidence type="ECO:0000259" key="1">
    <source>
        <dbReference type="Pfam" id="PF12804"/>
    </source>
</evidence>
<dbReference type="EMBL" id="QGGY01000017">
    <property type="protein sequence ID" value="PWJ72602.1"/>
    <property type="molecule type" value="Genomic_DNA"/>
</dbReference>
<dbReference type="RefSeq" id="WP_109748349.1">
    <property type="nucleotide sequence ID" value="NZ_JANKBI010000017.1"/>
</dbReference>
<dbReference type="Gene3D" id="3.90.550.10">
    <property type="entry name" value="Spore Coat Polysaccharide Biosynthesis Protein SpsA, Chain A"/>
    <property type="match status" value="1"/>
</dbReference>
<gene>
    <name evidence="2" type="ORF">C7383_11773</name>
</gene>
<dbReference type="GO" id="GO:0006646">
    <property type="term" value="P:phosphatidylethanolamine biosynthetic process"/>
    <property type="evidence" value="ECO:0007669"/>
    <property type="project" value="TreeGrafter"/>
</dbReference>
<dbReference type="GO" id="GO:0004305">
    <property type="term" value="F:ethanolamine kinase activity"/>
    <property type="evidence" value="ECO:0007669"/>
    <property type="project" value="TreeGrafter"/>
</dbReference>
<dbReference type="PANTHER" id="PTHR22603:SF66">
    <property type="entry name" value="ETHANOLAMINE KINASE"/>
    <property type="match status" value="1"/>
</dbReference>
<dbReference type="InterPro" id="IPR025877">
    <property type="entry name" value="MobA-like_NTP_Trfase"/>
</dbReference>
<dbReference type="SUPFAM" id="SSF56112">
    <property type="entry name" value="Protein kinase-like (PK-like)"/>
    <property type="match status" value="1"/>
</dbReference>
<feature type="domain" description="MobA-like NTP transferase" evidence="1">
    <location>
        <begin position="88"/>
        <end position="180"/>
    </location>
</feature>
<organism evidence="2 3">
    <name type="scientific">Murimonas intestini</name>
    <dbReference type="NCBI Taxonomy" id="1337051"/>
    <lineage>
        <taxon>Bacteria</taxon>
        <taxon>Bacillati</taxon>
        <taxon>Bacillota</taxon>
        <taxon>Clostridia</taxon>
        <taxon>Lachnospirales</taxon>
        <taxon>Lachnospiraceae</taxon>
        <taxon>Murimonas</taxon>
    </lineage>
</organism>
<dbReference type="SUPFAM" id="SSF53448">
    <property type="entry name" value="Nucleotide-diphospho-sugar transferases"/>
    <property type="match status" value="1"/>
</dbReference>
<dbReference type="Gene3D" id="3.30.200.20">
    <property type="entry name" value="Phosphorylase Kinase, domain 1"/>
    <property type="match status" value="1"/>
</dbReference>
<dbReference type="InterPro" id="IPR036390">
    <property type="entry name" value="WH_DNA-bd_sf"/>
</dbReference>
<comment type="caution">
    <text evidence="2">The sequence shown here is derived from an EMBL/GenBank/DDBJ whole genome shotgun (WGS) entry which is preliminary data.</text>
</comment>
<dbReference type="Pfam" id="PF01633">
    <property type="entry name" value="Choline_kinase"/>
    <property type="match status" value="1"/>
</dbReference>
<dbReference type="GO" id="GO:0016779">
    <property type="term" value="F:nucleotidyltransferase activity"/>
    <property type="evidence" value="ECO:0007669"/>
    <property type="project" value="UniProtKB-ARBA"/>
</dbReference>
<keyword evidence="3" id="KW-1185">Reference proteome</keyword>
<proteinExistence type="predicted"/>
<evidence type="ECO:0000313" key="3">
    <source>
        <dbReference type="Proteomes" id="UP000245412"/>
    </source>
</evidence>
<dbReference type="SUPFAM" id="SSF46785">
    <property type="entry name" value="Winged helix' DNA-binding domain"/>
    <property type="match status" value="1"/>
</dbReference>
<dbReference type="Gene3D" id="3.90.1200.10">
    <property type="match status" value="1"/>
</dbReference>
<dbReference type="InterPro" id="IPR036388">
    <property type="entry name" value="WH-like_DNA-bd_sf"/>
</dbReference>
<evidence type="ECO:0000313" key="2">
    <source>
        <dbReference type="EMBL" id="PWJ72602.1"/>
    </source>
</evidence>
<dbReference type="CDD" id="cd05151">
    <property type="entry name" value="ChoK-like"/>
    <property type="match status" value="1"/>
</dbReference>
<name>A0AB73SYY4_9FIRM</name>
<dbReference type="InterPro" id="IPR029044">
    <property type="entry name" value="Nucleotide-diphossugar_trans"/>
</dbReference>
<protein>
    <submittedName>
        <fullName evidence="2">Thiamine kinase-like enzyme</fullName>
    </submittedName>
</protein>
<dbReference type="Pfam" id="PF13412">
    <property type="entry name" value="HTH_24"/>
    <property type="match status" value="1"/>
</dbReference>
<dbReference type="PANTHER" id="PTHR22603">
    <property type="entry name" value="CHOLINE/ETHANOALAMINE KINASE"/>
    <property type="match status" value="1"/>
</dbReference>
<accession>A0AB73SYY4</accession>
<dbReference type="Proteomes" id="UP000245412">
    <property type="component" value="Unassembled WGS sequence"/>
</dbReference>
<dbReference type="Gene3D" id="1.10.10.10">
    <property type="entry name" value="Winged helix-like DNA-binding domain superfamily/Winged helix DNA-binding domain"/>
    <property type="match status" value="1"/>
</dbReference>
<dbReference type="InterPro" id="IPR011009">
    <property type="entry name" value="Kinase-like_dom_sf"/>
</dbReference>
<sequence length="617" mass="71654">MDKFDKVLYIINQREVKSQRDLAASAGISVGQANSILKELEAAGCIEKKQGCYYLKKKGRKALEEKLRQNLEQRISFDGESQKRLRTAVILAAGEEKNFECPSGLLTLDGEAAVDILIRKMMNLGIEQFYIVTGYEKERYEEHFRGRNVHLVENPRYKWTGTMASLAQVRPYVKEDFLLVECNQILEEGAFEKVIYAPGPDSLLLVNPSGSADCAYVEMDKHGNIFRISKDIRQMNKIDGELVGVSKISRALFDKMMEYYQDNENPFLNYEYVIENIGRLYKIQGVIADDLVWGLLEDEAMYAKAENLIYPRIKIREKLAKENNARATLKECLQIEEKDIEKLRIIGGMTNMNFYVRTCSKKEYILRMPGAATEEMISRSKEQFNTLQASLEGFHPQILYFNVKSGVKVTEYIKGAQTLNGKTARLETNMKRTASILKRLHQSEIQMQGEFDVWKEYESYAETIKNMNGRWYQESRNIEPFFYRLRDDLEALGRVRKPCHNDLVPENLVKEETGRMYLIDWEYSGFNDPMWDVAAHLLEGEFSKDEEELFLSYYFENGITDIQKQKIEIFKMCQDILWSAWTIIKEAKGEDLGTYGKDRLARAVKGEKEYEKRYGKR</sequence>
<dbReference type="AlphaFoldDB" id="A0AB73SYY4"/>